<dbReference type="Pfam" id="PF23557">
    <property type="entry name" value="TPR_leprecan"/>
    <property type="match status" value="1"/>
</dbReference>
<feature type="compositionally biased region" description="Low complexity" evidence="4">
    <location>
        <begin position="34"/>
        <end position="46"/>
    </location>
</feature>
<dbReference type="InterPro" id="IPR056585">
    <property type="entry name" value="Leprecan_dom"/>
</dbReference>
<reference evidence="7" key="1">
    <citation type="submission" date="2018-07" db="EMBL/GenBank/DDBJ databases">
        <authorList>
            <person name="Quirk P.G."/>
            <person name="Krulwich T.A."/>
        </authorList>
    </citation>
    <scope>NUCLEOTIDE SEQUENCE</scope>
</reference>
<dbReference type="Gene3D" id="1.25.40.10">
    <property type="entry name" value="Tetratricopeptide repeat domain"/>
    <property type="match status" value="2"/>
</dbReference>
<organism evidence="7">
    <name type="scientific">Culicoides sonorensis</name>
    <name type="common">Biting midge</name>
    <dbReference type="NCBI Taxonomy" id="179676"/>
    <lineage>
        <taxon>Eukaryota</taxon>
        <taxon>Metazoa</taxon>
        <taxon>Ecdysozoa</taxon>
        <taxon>Arthropoda</taxon>
        <taxon>Hexapoda</taxon>
        <taxon>Insecta</taxon>
        <taxon>Pterygota</taxon>
        <taxon>Neoptera</taxon>
        <taxon>Endopterygota</taxon>
        <taxon>Diptera</taxon>
        <taxon>Nematocera</taxon>
        <taxon>Chironomoidea</taxon>
        <taxon>Ceratopogonidae</taxon>
        <taxon>Ceratopogoninae</taxon>
        <taxon>Culicoides</taxon>
        <taxon>Monoculicoides</taxon>
    </lineage>
</organism>
<dbReference type="GO" id="GO:0005783">
    <property type="term" value="C:endoplasmic reticulum"/>
    <property type="evidence" value="ECO:0007669"/>
    <property type="project" value="TreeGrafter"/>
</dbReference>
<feature type="signal peptide" evidence="5">
    <location>
        <begin position="1"/>
        <end position="29"/>
    </location>
</feature>
<evidence type="ECO:0000256" key="2">
    <source>
        <dbReference type="ARBA" id="ARBA00022729"/>
    </source>
</evidence>
<keyword evidence="2 5" id="KW-0732">Signal</keyword>
<gene>
    <name evidence="7" type="primary">CSON002164</name>
</gene>
<feature type="region of interest" description="Disordered" evidence="4">
    <location>
        <begin position="33"/>
        <end position="119"/>
    </location>
</feature>
<dbReference type="InterPro" id="IPR052284">
    <property type="entry name" value="Collagen_mod_leprecan"/>
</dbReference>
<dbReference type="PANTHER" id="PTHR13986">
    <property type="entry name" value="PROTEIN LYSINE HYDROXYLATION COMPLEX COMPONENT"/>
    <property type="match status" value="1"/>
</dbReference>
<feature type="domain" description="Leprecan-like alpha-helical" evidence="6">
    <location>
        <begin position="144"/>
        <end position="446"/>
    </location>
</feature>
<dbReference type="VEuPathDB" id="VectorBase:CSON002164"/>
<evidence type="ECO:0000313" key="7">
    <source>
        <dbReference type="EMBL" id="SSX30194.1"/>
    </source>
</evidence>
<keyword evidence="3" id="KW-0325">Glycoprotein</keyword>
<evidence type="ECO:0000256" key="5">
    <source>
        <dbReference type="SAM" id="SignalP"/>
    </source>
</evidence>
<dbReference type="OMA" id="EAFCGRN"/>
<name>A0A336MIF4_CULSO</name>
<accession>A0A336MIF4</accession>
<dbReference type="GO" id="GO:0030199">
    <property type="term" value="P:collagen fibril organization"/>
    <property type="evidence" value="ECO:0007669"/>
    <property type="project" value="TreeGrafter"/>
</dbReference>
<dbReference type="EMBL" id="UFQT01001356">
    <property type="protein sequence ID" value="SSX30194.1"/>
    <property type="molecule type" value="Genomic_DNA"/>
</dbReference>
<evidence type="ECO:0000256" key="1">
    <source>
        <dbReference type="ARBA" id="ARBA00006487"/>
    </source>
</evidence>
<dbReference type="InterPro" id="IPR011990">
    <property type="entry name" value="TPR-like_helical_dom_sf"/>
</dbReference>
<feature type="compositionally biased region" description="Polar residues" evidence="4">
    <location>
        <begin position="100"/>
        <end position="111"/>
    </location>
</feature>
<evidence type="ECO:0000256" key="3">
    <source>
        <dbReference type="ARBA" id="ARBA00023180"/>
    </source>
</evidence>
<comment type="similarity">
    <text evidence="1">Belongs to the leprecan family.</text>
</comment>
<proteinExistence type="inferred from homology"/>
<evidence type="ECO:0000259" key="6">
    <source>
        <dbReference type="Pfam" id="PF23557"/>
    </source>
</evidence>
<protein>
    <submittedName>
        <fullName evidence="7">CSON002164 protein</fullName>
    </submittedName>
</protein>
<feature type="compositionally biased region" description="Low complexity" evidence="4">
    <location>
        <begin position="54"/>
        <end position="63"/>
    </location>
</feature>
<feature type="compositionally biased region" description="Basic and acidic residues" evidence="4">
    <location>
        <begin position="82"/>
        <end position="99"/>
    </location>
</feature>
<dbReference type="AlphaFoldDB" id="A0A336MIF4"/>
<evidence type="ECO:0000256" key="4">
    <source>
        <dbReference type="SAM" id="MobiDB-lite"/>
    </source>
</evidence>
<dbReference type="PANTHER" id="PTHR13986:SF8">
    <property type="entry name" value="PROLYL 3-HYDROXYLASE 1-LIKE PROTEIN"/>
    <property type="match status" value="1"/>
</dbReference>
<dbReference type="GO" id="GO:0005518">
    <property type="term" value="F:collagen binding"/>
    <property type="evidence" value="ECO:0007669"/>
    <property type="project" value="TreeGrafter"/>
</dbReference>
<sequence length="471" mass="55638">MIKHRFQLISIIIFSLLLFQVILIAHVRADGDANNKNNAELQNNENSVDERNENTNNKMNDNNNRSDAIHTAPSDTNGTTLEKNDKLPSKSVNEVERPSSKSTNVTENDNNIDNKSDLKWDKPLFEPNINPNPDDTYDSLYSKPFTQLYDIGVQAYLENNWNECIVFLEIAVHEFKVYKQGIVNCRLQCKYENDREEPFYDTPTTGELQFFDLMLKRTVCLSKCYRTALKQQYLPPFYLSQYYFERFLNMRPYEYLQLCYYRDMEYEKAASATYTVLMHNIDNSLQMSNMQYYIKEQKVDISKVKDLEEQPFVQQFIDGMDAYHNNEYEVTIHLLEESLLGYLMAQDECRAFCDGEFDHGGWQPDFFSAIGNHFIYSLYCKQNCTRDLNNFRGESYENLLSIHYEYLQFAYFKINDIKRACRAVASFLLFHPNDEEMLYNLNYYKEEHKAPDNYFKPRNVRGHSIQSTLCL</sequence>
<feature type="chain" id="PRO_5016349459" evidence="5">
    <location>
        <begin position="30"/>
        <end position="471"/>
    </location>
</feature>